<evidence type="ECO:0000256" key="2">
    <source>
        <dbReference type="ARBA" id="ARBA00004496"/>
    </source>
</evidence>
<evidence type="ECO:0000256" key="1">
    <source>
        <dbReference type="ARBA" id="ARBA00004138"/>
    </source>
</evidence>
<name>A0A8C5X0M5_9PASS</name>
<feature type="domain" description="HYDIN/VesB/CFA65-like Ig-like" evidence="6">
    <location>
        <begin position="384"/>
        <end position="476"/>
    </location>
</feature>
<dbReference type="OrthoDB" id="442692at2759"/>
<dbReference type="Ensembl" id="ENSMCST00000002189.1">
    <property type="protein sequence ID" value="ENSMCSP00000002142.1"/>
    <property type="gene ID" value="ENSMCSG00000001572.1"/>
</dbReference>
<evidence type="ECO:0000313" key="8">
    <source>
        <dbReference type="Proteomes" id="UP000694560"/>
    </source>
</evidence>
<protein>
    <recommendedName>
        <fullName evidence="6">HYDIN/VesB/CFA65-like Ig-like domain-containing protein</fullName>
    </recommendedName>
</protein>
<dbReference type="Pfam" id="PF22544">
    <property type="entry name" value="HYDIN_VesB_CFA65-like_Ig"/>
    <property type="match status" value="2"/>
</dbReference>
<dbReference type="PANTHER" id="PTHR23053">
    <property type="entry name" value="DLEC1 DELETED IN LUNG AND ESOPHAGEAL CANCER 1"/>
    <property type="match status" value="1"/>
</dbReference>
<accession>A0A8C5X0M5</accession>
<evidence type="ECO:0000256" key="5">
    <source>
        <dbReference type="ARBA" id="ARBA00023273"/>
    </source>
</evidence>
<evidence type="ECO:0000256" key="3">
    <source>
        <dbReference type="ARBA" id="ARBA00022490"/>
    </source>
</evidence>
<dbReference type="AlphaFoldDB" id="A0A8C5X0M5"/>
<keyword evidence="4" id="KW-0969">Cilium</keyword>
<keyword evidence="3" id="KW-0963">Cytoplasm</keyword>
<evidence type="ECO:0000313" key="7">
    <source>
        <dbReference type="Ensembl" id="ENSMCSP00000002142.1"/>
    </source>
</evidence>
<proteinExistence type="predicted"/>
<keyword evidence="5" id="KW-0966">Cell projection</keyword>
<dbReference type="GO" id="GO:0005930">
    <property type="term" value="C:axoneme"/>
    <property type="evidence" value="ECO:0007669"/>
    <property type="project" value="TreeGrafter"/>
</dbReference>
<dbReference type="GO" id="GO:1904158">
    <property type="term" value="P:axonemal central apparatus assembly"/>
    <property type="evidence" value="ECO:0007669"/>
    <property type="project" value="TreeGrafter"/>
</dbReference>
<feature type="domain" description="HYDIN/VesB/CFA65-like Ig-like" evidence="6">
    <location>
        <begin position="181"/>
        <end position="264"/>
    </location>
</feature>
<evidence type="ECO:0000256" key="4">
    <source>
        <dbReference type="ARBA" id="ARBA00023069"/>
    </source>
</evidence>
<keyword evidence="8" id="KW-1185">Reference proteome</keyword>
<dbReference type="Proteomes" id="UP000694560">
    <property type="component" value="Unplaced"/>
</dbReference>
<reference evidence="7" key="1">
    <citation type="submission" date="2025-08" db="UniProtKB">
        <authorList>
            <consortium name="Ensembl"/>
        </authorList>
    </citation>
    <scope>IDENTIFICATION</scope>
</reference>
<dbReference type="InterPro" id="IPR013783">
    <property type="entry name" value="Ig-like_fold"/>
</dbReference>
<dbReference type="InterPro" id="IPR033305">
    <property type="entry name" value="Hydin-like"/>
</dbReference>
<dbReference type="Gene3D" id="2.60.40.10">
    <property type="entry name" value="Immunoglobulins"/>
    <property type="match status" value="4"/>
</dbReference>
<comment type="subcellular location">
    <subcellularLocation>
        <location evidence="1">Cell projection</location>
        <location evidence="1">Cilium</location>
    </subcellularLocation>
    <subcellularLocation>
        <location evidence="2">Cytoplasm</location>
    </subcellularLocation>
</comment>
<organism evidence="7 8">
    <name type="scientific">Malurus cyaneus samueli</name>
    <dbReference type="NCBI Taxonomy" id="2593467"/>
    <lineage>
        <taxon>Eukaryota</taxon>
        <taxon>Metazoa</taxon>
        <taxon>Chordata</taxon>
        <taxon>Craniata</taxon>
        <taxon>Vertebrata</taxon>
        <taxon>Euteleostomi</taxon>
        <taxon>Archelosauria</taxon>
        <taxon>Archosauria</taxon>
        <taxon>Dinosauria</taxon>
        <taxon>Saurischia</taxon>
        <taxon>Theropoda</taxon>
        <taxon>Coelurosauria</taxon>
        <taxon>Aves</taxon>
        <taxon>Neognathae</taxon>
        <taxon>Neoaves</taxon>
        <taxon>Telluraves</taxon>
        <taxon>Australaves</taxon>
        <taxon>Passeriformes</taxon>
        <taxon>Meliphagoidea</taxon>
        <taxon>Maluridae</taxon>
        <taxon>Malurus</taxon>
    </lineage>
</organism>
<reference evidence="7" key="2">
    <citation type="submission" date="2025-09" db="UniProtKB">
        <authorList>
            <consortium name="Ensembl"/>
        </authorList>
    </citation>
    <scope>IDENTIFICATION</scope>
</reference>
<sequence>MGTACLCFHHFWQADCYNLLVILPCCFTAHLNSLCNLLIAGIVFPSHQALPYCPWLSCWTQREGMQVHPCELCACASTAESALEKRSRKDVTRARSGLLSSCFPRWQNHCFISFLQAPQTVKVSMESSPCFQLMCSNEVDGIKCSVLSQFLFPQNYVHQLLCTTARERIVVPLRAVATRGNLDLPTHLDFQLCVVNCKTQKTLVVCNTGTREARFCLSTEGPFSVVPAKGVLGIGNTMEVTVAFYPPRSGEHSGGLLVSYNTGESLRGDAKDVDIVFSTNCADFGKAFVTLSWPMTVTIENRSGITASFQWKRFPTLEEDNMERKRLVGEVGPYSSVEIKVTFLPVKSIQYRTIAYCDISGREIRVPLTIKGEGRGPWAVPSYHTLELGKILVNTPHVYEVKLINKGPIEAPFAIISEKTNVGNEFKFVPKHGVIAVGEAKTIQIFFRANQARQMAERYLFSMIGCPEAECLTIRGHVMEPCFALTEKDLHYGKISFGFPETKKFDAISLNPVSVKFKFRMSEDGSQPSVHAEQMTDNADPSWTKGLQFQGGPQEFVMTPSEGLIHPGERITVTVCSNTVTDYNRLLFLDVVNIRDAVAHVVITARYQHFPGHPPAHCLA</sequence>
<dbReference type="PANTHER" id="PTHR23053:SF0">
    <property type="entry name" value="HYDROCEPHALUS-INDUCING PROTEIN HOMOLOG"/>
    <property type="match status" value="1"/>
</dbReference>
<dbReference type="GO" id="GO:0003341">
    <property type="term" value="P:cilium movement"/>
    <property type="evidence" value="ECO:0007669"/>
    <property type="project" value="TreeGrafter"/>
</dbReference>
<evidence type="ECO:0000259" key="6">
    <source>
        <dbReference type="Pfam" id="PF22544"/>
    </source>
</evidence>
<dbReference type="InterPro" id="IPR053879">
    <property type="entry name" value="HYDIN_VesB_CFA65-like_Ig"/>
</dbReference>